<dbReference type="HAMAP" id="MF_00457">
    <property type="entry name" value="UPF0173"/>
    <property type="match status" value="1"/>
</dbReference>
<accession>A0AAU9VFS7</accession>
<dbReference type="EMBL" id="OW659477">
    <property type="protein sequence ID" value="CAH2760737.1"/>
    <property type="molecule type" value="Genomic_DNA"/>
</dbReference>
<evidence type="ECO:0000256" key="2">
    <source>
        <dbReference type="HAMAP-Rule" id="MF_00457"/>
    </source>
</evidence>
<dbReference type="Proteomes" id="UP001154095">
    <property type="component" value="Chromosome"/>
</dbReference>
<dbReference type="NCBIfam" id="NF001911">
    <property type="entry name" value="PRK00685.1"/>
    <property type="match status" value="1"/>
</dbReference>
<gene>
    <name evidence="4" type="ORF">ERYAMS2_00334</name>
    <name evidence="5" type="ORF">ERYAMS_00044</name>
</gene>
<dbReference type="PANTHER" id="PTHR43546">
    <property type="entry name" value="UPF0173 METAL-DEPENDENT HYDROLASE MJ1163-RELATED"/>
    <property type="match status" value="1"/>
</dbReference>
<feature type="domain" description="Metallo-beta-lactamase" evidence="3">
    <location>
        <begin position="7"/>
        <end position="185"/>
    </location>
</feature>
<protein>
    <recommendedName>
        <fullName evidence="2">UPF0173 metal-dependent hydrolase ERYAMS2_00334</fullName>
    </recommendedName>
</protein>
<evidence type="ECO:0000313" key="6">
    <source>
        <dbReference type="Proteomes" id="UP001154095"/>
    </source>
</evidence>
<dbReference type="InterPro" id="IPR001279">
    <property type="entry name" value="Metallo-B-lactamas"/>
</dbReference>
<dbReference type="Proteomes" id="UP001154111">
    <property type="component" value="Chromosome"/>
</dbReference>
<dbReference type="EMBL" id="OW659496">
    <property type="protein sequence ID" value="CAH2760750.1"/>
    <property type="molecule type" value="Genomic_DNA"/>
</dbReference>
<dbReference type="SUPFAM" id="SSF56281">
    <property type="entry name" value="Metallo-hydrolase/oxidoreductase"/>
    <property type="match status" value="1"/>
</dbReference>
<evidence type="ECO:0000259" key="3">
    <source>
        <dbReference type="SMART" id="SM00849"/>
    </source>
</evidence>
<evidence type="ECO:0000313" key="5">
    <source>
        <dbReference type="EMBL" id="CAH2760750.1"/>
    </source>
</evidence>
<proteinExistence type="inferred from homology"/>
<sequence length="220" mass="24198">MEFIWHGHSCFEIICSGNKRLIIDPFITENSLSTTDISKISVDAVLITHAHEDHVGDSVLIAKQNNAPIICIVELANFLEHEGLSTIGMNLGGTYQLPFASIKMTPALHSSSYKGKELGVAAGFVIDDGHNRFYHAGDTALFSDMELIGPVDIACLPIGDHFTMGIDDAAHATHFISSQYYIPMHYNTFPLIEADPELFEAKCSPKKVIIPTIGKRYHVN</sequence>
<evidence type="ECO:0000313" key="7">
    <source>
        <dbReference type="Proteomes" id="UP001154111"/>
    </source>
</evidence>
<keyword evidence="6" id="KW-1185">Reference proteome</keyword>
<dbReference type="Pfam" id="PF13483">
    <property type="entry name" value="Lactamase_B_3"/>
    <property type="match status" value="1"/>
</dbReference>
<evidence type="ECO:0000313" key="4">
    <source>
        <dbReference type="EMBL" id="CAH2760737.1"/>
    </source>
</evidence>
<dbReference type="InterPro" id="IPR050114">
    <property type="entry name" value="UPF0173_UPF0282_UlaG_hydrolase"/>
</dbReference>
<evidence type="ECO:0000256" key="1">
    <source>
        <dbReference type="ARBA" id="ARBA00022801"/>
    </source>
</evidence>
<dbReference type="InterPro" id="IPR022877">
    <property type="entry name" value="UPF0173"/>
</dbReference>
<dbReference type="AlphaFoldDB" id="A0AAU9VFS7"/>
<dbReference type="InterPro" id="IPR036866">
    <property type="entry name" value="RibonucZ/Hydroxyglut_hydro"/>
</dbReference>
<dbReference type="Gene3D" id="3.60.15.10">
    <property type="entry name" value="Ribonuclease Z/Hydroxyacylglutathione hydrolase-like"/>
    <property type="match status" value="1"/>
</dbReference>
<dbReference type="PANTHER" id="PTHR43546:SF3">
    <property type="entry name" value="UPF0173 METAL-DEPENDENT HYDROLASE MJ1163"/>
    <property type="match status" value="1"/>
</dbReference>
<keyword evidence="1 2" id="KW-0378">Hydrolase</keyword>
<dbReference type="GO" id="GO:0016787">
    <property type="term" value="F:hydrolase activity"/>
    <property type="evidence" value="ECO:0007669"/>
    <property type="project" value="UniProtKB-UniRule"/>
</dbReference>
<comment type="similarity">
    <text evidence="2">Belongs to the UPF0173 family.</text>
</comment>
<name>A0AAU9VFS7_9FIRM</name>
<organism evidence="4 7">
    <name type="scientific">Erysipelothrix amsterdamensis</name>
    <dbReference type="NCBI Taxonomy" id="2929157"/>
    <lineage>
        <taxon>Bacteria</taxon>
        <taxon>Bacillati</taxon>
        <taxon>Bacillota</taxon>
        <taxon>Erysipelotrichia</taxon>
        <taxon>Erysipelotrichales</taxon>
        <taxon>Erysipelotrichaceae</taxon>
        <taxon>Erysipelothrix</taxon>
    </lineage>
</organism>
<dbReference type="SMART" id="SM00849">
    <property type="entry name" value="Lactamase_B"/>
    <property type="match status" value="1"/>
</dbReference>
<reference evidence="4" key="1">
    <citation type="submission" date="2022-04" db="EMBL/GenBank/DDBJ databases">
        <authorList>
            <person name="Forde T."/>
        </authorList>
    </citation>
    <scope>NUCLEOTIDE SEQUENCE</scope>
    <source>
        <strain evidence="4">A18Y016a</strain>
        <strain evidence="5">A18Y020d</strain>
    </source>
</reference>
<dbReference type="RefSeq" id="WP_254007087.1">
    <property type="nucleotide sequence ID" value="NZ_OW659477.1"/>
</dbReference>